<evidence type="ECO:0000256" key="3">
    <source>
        <dbReference type="ARBA" id="ARBA00023014"/>
    </source>
</evidence>
<dbReference type="SUPFAM" id="SSF52402">
    <property type="entry name" value="Adenine nucleotide alpha hydrolases-like"/>
    <property type="match status" value="1"/>
</dbReference>
<dbReference type="Gene3D" id="2.40.30.10">
    <property type="entry name" value="Translation factors"/>
    <property type="match status" value="1"/>
</dbReference>
<dbReference type="GO" id="GO:0005525">
    <property type="term" value="F:GTP binding"/>
    <property type="evidence" value="ECO:0007669"/>
    <property type="project" value="UniProtKB-KW"/>
</dbReference>
<keyword evidence="2" id="KW-0408">Iron</keyword>
<keyword evidence="4" id="KW-0342">GTP-binding</keyword>
<dbReference type="GO" id="GO:0051536">
    <property type="term" value="F:iron-sulfur cluster binding"/>
    <property type="evidence" value="ECO:0007669"/>
    <property type="project" value="UniProtKB-KW"/>
</dbReference>
<evidence type="ECO:0000256" key="4">
    <source>
        <dbReference type="ARBA" id="ARBA00023134"/>
    </source>
</evidence>
<keyword evidence="3" id="KW-0411">Iron-sulfur</keyword>
<accession>A0A286E713</accession>
<reference evidence="6 7" key="1">
    <citation type="submission" date="2017-09" db="EMBL/GenBank/DDBJ databases">
        <authorList>
            <person name="Ehlers B."/>
            <person name="Leendertz F.H."/>
        </authorList>
    </citation>
    <scope>NUCLEOTIDE SEQUENCE [LARGE SCALE GENOMIC DNA]</scope>
    <source>
        <strain evidence="6 7">DSM 16848</strain>
    </source>
</reference>
<dbReference type="InterPro" id="IPR054696">
    <property type="entry name" value="GTP-eEF1A_C"/>
</dbReference>
<dbReference type="InterPro" id="IPR009001">
    <property type="entry name" value="Transl_elong_EF1A/Init_IF2_C"/>
</dbReference>
<dbReference type="EMBL" id="OCNF01000004">
    <property type="protein sequence ID" value="SOD66708.1"/>
    <property type="molecule type" value="Genomic_DNA"/>
</dbReference>
<gene>
    <name evidence="6" type="ORF">SAMN02746062_00707</name>
</gene>
<name>A0A286E713_9NEIS</name>
<dbReference type="Pfam" id="PF22594">
    <property type="entry name" value="GTP-eEF1A_C"/>
    <property type="match status" value="1"/>
</dbReference>
<evidence type="ECO:0000256" key="2">
    <source>
        <dbReference type="ARBA" id="ARBA00023004"/>
    </source>
</evidence>
<dbReference type="PANTHER" id="PTHR46482">
    <property type="entry name" value="5'-ADENYLYLSULFATE REDUCTASE 3, CHLOROPLASTIC"/>
    <property type="match status" value="1"/>
</dbReference>
<dbReference type="RefSeq" id="WP_179655788.1">
    <property type="nucleotide sequence ID" value="NZ_OCNF01000004.1"/>
</dbReference>
<evidence type="ECO:0000259" key="5">
    <source>
        <dbReference type="Pfam" id="PF22594"/>
    </source>
</evidence>
<protein>
    <submittedName>
        <fullName evidence="6">Phosphoadenosine phosphosulfate reductase family protein</fullName>
    </submittedName>
</protein>
<dbReference type="Proteomes" id="UP000219669">
    <property type="component" value="Unassembled WGS sequence"/>
</dbReference>
<dbReference type="GO" id="GO:0003824">
    <property type="term" value="F:catalytic activity"/>
    <property type="evidence" value="ECO:0007669"/>
    <property type="project" value="InterPro"/>
</dbReference>
<keyword evidence="7" id="KW-1185">Reference proteome</keyword>
<dbReference type="AlphaFoldDB" id="A0A286E713"/>
<dbReference type="PANTHER" id="PTHR46482:SF9">
    <property type="entry name" value="5'-ADENYLYLSULFATE REDUCTASE 1, CHLOROPLASTIC"/>
    <property type="match status" value="1"/>
</dbReference>
<dbReference type="InterPro" id="IPR044139">
    <property type="entry name" value="CysN_NoDQ_III"/>
</dbReference>
<keyword evidence="1" id="KW-0547">Nucleotide-binding</keyword>
<evidence type="ECO:0000256" key="1">
    <source>
        <dbReference type="ARBA" id="ARBA00022741"/>
    </source>
</evidence>
<feature type="domain" description="GTP-eEF1A C-terminal" evidence="5">
    <location>
        <begin position="168"/>
        <end position="266"/>
    </location>
</feature>
<evidence type="ECO:0000313" key="6">
    <source>
        <dbReference type="EMBL" id="SOD66708.1"/>
    </source>
</evidence>
<keyword evidence="3" id="KW-0479">Metal-binding</keyword>
<dbReference type="CDD" id="cd04095">
    <property type="entry name" value="CysN_NoDQ_III"/>
    <property type="match status" value="1"/>
</dbReference>
<evidence type="ECO:0000313" key="7">
    <source>
        <dbReference type="Proteomes" id="UP000219669"/>
    </source>
</evidence>
<proteinExistence type="predicted"/>
<dbReference type="SUPFAM" id="SSF50465">
    <property type="entry name" value="EF-Tu/eEF-1alpha/eIF2-gamma C-terminal domain"/>
    <property type="match status" value="1"/>
</dbReference>
<organism evidence="6 7">
    <name type="scientific">Alysiella filiformis DSM 16848</name>
    <dbReference type="NCBI Taxonomy" id="1120981"/>
    <lineage>
        <taxon>Bacteria</taxon>
        <taxon>Pseudomonadati</taxon>
        <taxon>Pseudomonadota</taxon>
        <taxon>Betaproteobacteria</taxon>
        <taxon>Neisseriales</taxon>
        <taxon>Neisseriaceae</taxon>
        <taxon>Alysiella</taxon>
    </lineage>
</organism>
<sequence length="277" mass="31728">MENNILRKPNLWQIPHIPDETLFRLPEKIATLQNRLKHIFQHHQNVKLANSLAVEDTVILHELAQMGANCVSFVLETGKLNAETLRLAQKLQTDYPNIPFEFYYPNQKDSDDYVKNFGEFAFYESVDLRKRCCFIRKIEPLNRALQGANAWLTGQRREQSITRQELDFQAALCWFDDTPLNPARKYWLKHGTQTVAAKIKQIEYVWDVQTLSRAQSADTLKINDIARVSIATQQPICATTYAENQATGAFILIDEATNHTVAAGMISGEDVLDTFEI</sequence>